<feature type="signal peptide" evidence="1">
    <location>
        <begin position="1"/>
        <end position="18"/>
    </location>
</feature>
<protein>
    <recommendedName>
        <fullName evidence="4">Lipoprotein</fullName>
    </recommendedName>
</protein>
<evidence type="ECO:0008006" key="4">
    <source>
        <dbReference type="Google" id="ProtNLM"/>
    </source>
</evidence>
<sequence>MRRLFGLLPLLLLGQAGAASCAFQSFQQALKWADAVALVEVQKYLPQTVNGYTRTQDMQVKVIKAYVGQLAPTLTIRGDNGMAPYPYVTSYPLGTRWIIPLSKKGWPDDRPLPANVFTPVACAGMGLIVSGPVAYGVLYQVGRSGIAEPIALNAFPDWLKGQQPKK</sequence>
<accession>A0ABP9VHG1</accession>
<organism evidence="2 3">
    <name type="scientific">Deinococcus xinjiangensis</name>
    <dbReference type="NCBI Taxonomy" id="457454"/>
    <lineage>
        <taxon>Bacteria</taxon>
        <taxon>Thermotogati</taxon>
        <taxon>Deinococcota</taxon>
        <taxon>Deinococci</taxon>
        <taxon>Deinococcales</taxon>
        <taxon>Deinococcaceae</taxon>
        <taxon>Deinococcus</taxon>
    </lineage>
</organism>
<dbReference type="RefSeq" id="WP_353542744.1">
    <property type="nucleotide sequence ID" value="NZ_BAABRN010000029.1"/>
</dbReference>
<evidence type="ECO:0000313" key="2">
    <source>
        <dbReference type="EMBL" id="GAA5502778.1"/>
    </source>
</evidence>
<reference evidence="2 3" key="1">
    <citation type="submission" date="2024-02" db="EMBL/GenBank/DDBJ databases">
        <title>Deinococcus xinjiangensis NBRC 107630.</title>
        <authorList>
            <person name="Ichikawa N."/>
            <person name="Katano-Makiyama Y."/>
            <person name="Hidaka K."/>
        </authorList>
    </citation>
    <scope>NUCLEOTIDE SEQUENCE [LARGE SCALE GENOMIC DNA]</scope>
    <source>
        <strain evidence="2 3">NBRC 107630</strain>
    </source>
</reference>
<comment type="caution">
    <text evidence="2">The sequence shown here is derived from an EMBL/GenBank/DDBJ whole genome shotgun (WGS) entry which is preliminary data.</text>
</comment>
<dbReference type="Proteomes" id="UP001458946">
    <property type="component" value="Unassembled WGS sequence"/>
</dbReference>
<keyword evidence="1" id="KW-0732">Signal</keyword>
<proteinExistence type="predicted"/>
<gene>
    <name evidence="2" type="ORF">Dxin01_02525</name>
</gene>
<dbReference type="EMBL" id="BAABRN010000029">
    <property type="protein sequence ID" value="GAA5502778.1"/>
    <property type="molecule type" value="Genomic_DNA"/>
</dbReference>
<name>A0ABP9VHG1_9DEIO</name>
<feature type="chain" id="PRO_5047439221" description="Lipoprotein" evidence="1">
    <location>
        <begin position="19"/>
        <end position="166"/>
    </location>
</feature>
<dbReference type="PROSITE" id="PS51257">
    <property type="entry name" value="PROKAR_LIPOPROTEIN"/>
    <property type="match status" value="1"/>
</dbReference>
<keyword evidence="3" id="KW-1185">Reference proteome</keyword>
<evidence type="ECO:0000256" key="1">
    <source>
        <dbReference type="SAM" id="SignalP"/>
    </source>
</evidence>
<evidence type="ECO:0000313" key="3">
    <source>
        <dbReference type="Proteomes" id="UP001458946"/>
    </source>
</evidence>